<feature type="compositionally biased region" description="Polar residues" evidence="8">
    <location>
        <begin position="796"/>
        <end position="816"/>
    </location>
</feature>
<dbReference type="GO" id="GO:0046872">
    <property type="term" value="F:metal ion binding"/>
    <property type="evidence" value="ECO:0007669"/>
    <property type="project" value="UniProtKB-KW"/>
</dbReference>
<name>A0A420IKB2_9PEZI</name>
<dbReference type="Pfam" id="PF03828">
    <property type="entry name" value="PAP_assoc"/>
    <property type="match status" value="1"/>
</dbReference>
<proteinExistence type="inferred from homology"/>
<comment type="caution">
    <text evidence="11">The sequence shown here is derived from an EMBL/GenBank/DDBJ whole genome shotgun (WGS) entry which is preliminary data.</text>
</comment>
<accession>A0A420IKB2</accession>
<dbReference type="GO" id="GO:0031123">
    <property type="term" value="P:RNA 3'-end processing"/>
    <property type="evidence" value="ECO:0007669"/>
    <property type="project" value="TreeGrafter"/>
</dbReference>
<feature type="compositionally biased region" description="Polar residues" evidence="8">
    <location>
        <begin position="1102"/>
        <end position="1118"/>
    </location>
</feature>
<evidence type="ECO:0000256" key="1">
    <source>
        <dbReference type="ARBA" id="ARBA00001936"/>
    </source>
</evidence>
<protein>
    <recommendedName>
        <fullName evidence="4">polynucleotide adenylyltransferase</fullName>
        <ecNumber evidence="4">2.7.7.19</ecNumber>
    </recommendedName>
</protein>
<sequence>MERQSFTHENKHQYQSVQWYQLVPHKYFAELVANKSFSIVSTHSQFLLQLDIRPSLLIRKSSSHQKEQFSHCTQLINSGRLSCLVSTPLTQPASLYKSLAILKPLSSLSRSTTGNSLEEFICEGQWNKESSKFRQGECMPVAKLEIMAKITQEIGTPNPPHQQLLRTQPLHSDLSRNHQSNSVPSTPHHHLRKYSFESREPSPCTTNNHSPRSAYSESNITLPSARSVPRTGGCRYETALANIKRRMPYSMGSEKLENINLSSIKNRLTPEEEQRLSSDIEILYQQILPSSECELRRRRLVHKLEKLFNNKWPGHNTLVHVFGSSGNWLYTDHSDVDLCITTNKKEMEGVCIIADLLANNGMQNVICVSTAKVPIVKIWDPELCLACDMNVNNTLALENTRMIKTYVEIDERVRPLAMIIKHWTKRRIVNDAAFGGTISSYTWICMIINFLQSRSPPILPALHQRAKMKLPPENGIESAFADDIDALRNFGHKNKETLGELLFSFFRFYAHEFDYDSLVISVRQGKQISKVEKGWHLTNNNRLCVEEPFNVGRNLGNTVDDTSFRGLHIEMRRAFDLVSQAKLKECCEQWIFPPEEERKAWEPAIKTKVVLRNASTIRAGRGGNHRLNRTSSQQHRHINNSRRASSGTFDGNFLQSHPPHNLLPQEAWLHRQAQAQLQNDLYSTYSALQAHENNLRIQLYAHGLKSQAYAQAQSQTQPSNTRIMKPSTPEHPRPSSFDQSSSFTTPPPQDVLYYPTHYAENSSYNYPKSNKCPTSSLPDQVRPEIRSIHRSSSRSVTGNPEPSTNSCLRSHSQPATRTELPQEASLNTKRALISSANTEQSYSRPDNVSPVANLISDDIRRSVALSATATENFEPMEYVGYYVRENYPSSVLGEDKMPIVTQNFVNMIQPKRRHSTDQILKKTEDNVMRPSRSQSPLLQDKYDPITIRSFPIARIPACPNMSRSITGVVSPHLMSIVKEPSPMPVSAIAWQAQLNEPHTYDQSTTKFMTGLDDPSSNISYTQKSLVLTQEIPESLSTKQGPKFTVNDRIITSDSSTTGNFNGNPAATPKNTSIYSSPVPLSNNIPNYQPLHEVSNDYHIQPLTHSPNKRSGSIQNNLASPIDSGNCTLKADLPILSPVLEVQNKSSEGNQKPYTCLERKEGNEIKSRSEEKSTISLNLDFKSMNSDSLFLPVSKKQTQISRSDSDRLGNWQQVLRGKKKNSGSISKSLVNTRGQGEALPTNASERKGG</sequence>
<feature type="compositionally biased region" description="Low complexity" evidence="8">
    <location>
        <begin position="710"/>
        <end position="719"/>
    </location>
</feature>
<dbReference type="GO" id="GO:0010605">
    <property type="term" value="P:negative regulation of macromolecule metabolic process"/>
    <property type="evidence" value="ECO:0007669"/>
    <property type="project" value="UniProtKB-ARBA"/>
</dbReference>
<comment type="similarity">
    <text evidence="3">Belongs to the DNA polymerase type-B-like family.</text>
</comment>
<feature type="compositionally biased region" description="Polar residues" evidence="8">
    <location>
        <begin position="1143"/>
        <end position="1152"/>
    </location>
</feature>
<comment type="cofactor">
    <cofactor evidence="2">
        <name>Mg(2+)</name>
        <dbReference type="ChEBI" id="CHEBI:18420"/>
    </cofactor>
</comment>
<evidence type="ECO:0000256" key="5">
    <source>
        <dbReference type="ARBA" id="ARBA00022679"/>
    </source>
</evidence>
<gene>
    <name evidence="11" type="ORF">GcM1_236032</name>
</gene>
<dbReference type="Proteomes" id="UP000285326">
    <property type="component" value="Unassembled WGS sequence"/>
</dbReference>
<feature type="region of interest" description="Disordered" evidence="8">
    <location>
        <begin position="173"/>
        <end position="229"/>
    </location>
</feature>
<dbReference type="Gene3D" id="3.30.460.10">
    <property type="entry name" value="Beta Polymerase, domain 2"/>
    <property type="match status" value="1"/>
</dbReference>
<feature type="domain" description="Poly(A) RNA polymerase mitochondrial-like central palm" evidence="10">
    <location>
        <begin position="276"/>
        <end position="407"/>
    </location>
</feature>
<dbReference type="GO" id="GO:1990817">
    <property type="term" value="F:poly(A) RNA polymerase activity"/>
    <property type="evidence" value="ECO:0007669"/>
    <property type="project" value="UniProtKB-EC"/>
</dbReference>
<feature type="region of interest" description="Disordered" evidence="8">
    <location>
        <begin position="787"/>
        <end position="826"/>
    </location>
</feature>
<evidence type="ECO:0000256" key="3">
    <source>
        <dbReference type="ARBA" id="ARBA00008593"/>
    </source>
</evidence>
<comment type="cofactor">
    <cofactor evidence="1">
        <name>Mn(2+)</name>
        <dbReference type="ChEBI" id="CHEBI:29035"/>
    </cofactor>
</comment>
<feature type="domain" description="PAP-associated" evidence="9">
    <location>
        <begin position="497"/>
        <end position="551"/>
    </location>
</feature>
<dbReference type="InterPro" id="IPR043519">
    <property type="entry name" value="NT_sf"/>
</dbReference>
<keyword evidence="7" id="KW-0460">Magnesium</keyword>
<feature type="region of interest" description="Disordered" evidence="8">
    <location>
        <begin position="1143"/>
        <end position="1170"/>
    </location>
</feature>
<dbReference type="InterPro" id="IPR054708">
    <property type="entry name" value="MTPAP-like_central"/>
</dbReference>
<feature type="region of interest" description="Disordered" evidence="8">
    <location>
        <begin position="1099"/>
        <end position="1118"/>
    </location>
</feature>
<dbReference type="EMBL" id="MCBS01023671">
    <property type="protein sequence ID" value="RKF74984.1"/>
    <property type="molecule type" value="Genomic_DNA"/>
</dbReference>
<feature type="region of interest" description="Disordered" evidence="8">
    <location>
        <begin position="620"/>
        <end position="657"/>
    </location>
</feature>
<feature type="compositionally biased region" description="Polar residues" evidence="8">
    <location>
        <begin position="203"/>
        <end position="224"/>
    </location>
</feature>
<dbReference type="SUPFAM" id="SSF81631">
    <property type="entry name" value="PAP/OAS1 substrate-binding domain"/>
    <property type="match status" value="1"/>
</dbReference>
<feature type="region of interest" description="Disordered" evidence="8">
    <location>
        <begin position="710"/>
        <end position="754"/>
    </location>
</feature>
<dbReference type="EC" id="2.7.7.19" evidence="4"/>
<dbReference type="PANTHER" id="PTHR12271">
    <property type="entry name" value="POLY A POLYMERASE CID PAP -RELATED"/>
    <property type="match status" value="1"/>
</dbReference>
<dbReference type="Gene3D" id="1.10.1410.10">
    <property type="match status" value="1"/>
</dbReference>
<feature type="compositionally biased region" description="Basic and acidic residues" evidence="8">
    <location>
        <begin position="1156"/>
        <end position="1170"/>
    </location>
</feature>
<evidence type="ECO:0000259" key="10">
    <source>
        <dbReference type="Pfam" id="PF22600"/>
    </source>
</evidence>
<evidence type="ECO:0000256" key="8">
    <source>
        <dbReference type="SAM" id="MobiDB-lite"/>
    </source>
</evidence>
<evidence type="ECO:0000256" key="4">
    <source>
        <dbReference type="ARBA" id="ARBA00012388"/>
    </source>
</evidence>
<feature type="compositionally biased region" description="Basic residues" evidence="8">
    <location>
        <begin position="623"/>
        <end position="640"/>
    </location>
</feature>
<feature type="compositionally biased region" description="Polar residues" evidence="8">
    <location>
        <begin position="641"/>
        <end position="655"/>
    </location>
</feature>
<evidence type="ECO:0000256" key="2">
    <source>
        <dbReference type="ARBA" id="ARBA00001946"/>
    </source>
</evidence>
<keyword evidence="6" id="KW-0479">Metal-binding</keyword>
<organism evidence="11 12">
    <name type="scientific">Golovinomyces cichoracearum</name>
    <dbReference type="NCBI Taxonomy" id="62708"/>
    <lineage>
        <taxon>Eukaryota</taxon>
        <taxon>Fungi</taxon>
        <taxon>Dikarya</taxon>
        <taxon>Ascomycota</taxon>
        <taxon>Pezizomycotina</taxon>
        <taxon>Leotiomycetes</taxon>
        <taxon>Erysiphales</taxon>
        <taxon>Erysiphaceae</taxon>
        <taxon>Golovinomyces</taxon>
    </lineage>
</organism>
<reference evidence="11 12" key="1">
    <citation type="journal article" date="2018" name="BMC Genomics">
        <title>Comparative genome analyses reveal sequence features reflecting distinct modes of host-adaptation between dicot and monocot powdery mildew.</title>
        <authorList>
            <person name="Wu Y."/>
            <person name="Ma X."/>
            <person name="Pan Z."/>
            <person name="Kale S.D."/>
            <person name="Song Y."/>
            <person name="King H."/>
            <person name="Zhang Q."/>
            <person name="Presley C."/>
            <person name="Deng X."/>
            <person name="Wei C.I."/>
            <person name="Xiao S."/>
        </authorList>
    </citation>
    <scope>NUCLEOTIDE SEQUENCE [LARGE SCALE GENOMIC DNA]</scope>
    <source>
        <strain evidence="11">UMSG1</strain>
    </source>
</reference>
<evidence type="ECO:0000313" key="12">
    <source>
        <dbReference type="Proteomes" id="UP000285326"/>
    </source>
</evidence>
<evidence type="ECO:0000256" key="7">
    <source>
        <dbReference type="ARBA" id="ARBA00022842"/>
    </source>
</evidence>
<dbReference type="CDD" id="cd05402">
    <property type="entry name" value="NT_PAP_TUTase"/>
    <property type="match status" value="1"/>
</dbReference>
<dbReference type="Pfam" id="PF22600">
    <property type="entry name" value="MTPAP-like_central"/>
    <property type="match status" value="1"/>
</dbReference>
<evidence type="ECO:0000259" key="9">
    <source>
        <dbReference type="Pfam" id="PF03828"/>
    </source>
</evidence>
<feature type="region of interest" description="Disordered" evidence="8">
    <location>
        <begin position="1211"/>
        <end position="1248"/>
    </location>
</feature>
<keyword evidence="5" id="KW-0808">Transferase</keyword>
<dbReference type="InterPro" id="IPR002058">
    <property type="entry name" value="PAP_assoc"/>
</dbReference>
<dbReference type="SUPFAM" id="SSF81301">
    <property type="entry name" value="Nucleotidyltransferase"/>
    <property type="match status" value="1"/>
</dbReference>
<evidence type="ECO:0000256" key="6">
    <source>
        <dbReference type="ARBA" id="ARBA00022723"/>
    </source>
</evidence>
<dbReference type="PANTHER" id="PTHR12271:SF113">
    <property type="entry name" value="POLY(A) RNA POLYMERASE CID11"/>
    <property type="match status" value="1"/>
</dbReference>
<dbReference type="AlphaFoldDB" id="A0A420IKB2"/>
<evidence type="ECO:0000313" key="11">
    <source>
        <dbReference type="EMBL" id="RKF74984.1"/>
    </source>
</evidence>